<evidence type="ECO:0000313" key="3">
    <source>
        <dbReference type="Proteomes" id="UP000034320"/>
    </source>
</evidence>
<gene>
    <name evidence="2" type="ORF">UV09_C0051G0005</name>
</gene>
<dbReference type="Gene3D" id="2.40.30.10">
    <property type="entry name" value="Translation factors"/>
    <property type="match status" value="1"/>
</dbReference>
<keyword evidence="2" id="KW-0648">Protein biosynthesis</keyword>
<name>A0A0G0Z8E7_9BACT</name>
<dbReference type="GO" id="GO:0003743">
    <property type="term" value="F:translation initiation factor activity"/>
    <property type="evidence" value="ECO:0007669"/>
    <property type="project" value="UniProtKB-KW"/>
</dbReference>
<sequence length="102" mass="10800">MDEVIEALRKGDLVEVFGTAKVLAVFNIKGETVLGAKVTSGRIAKGDQIKVTRNDEEIGRIKIKSLKQQKTDITKAETGTEIGIGLSGNMAVLTGDSIISIG</sequence>
<proteinExistence type="predicted"/>
<reference evidence="2 3" key="1">
    <citation type="journal article" date="2015" name="Nature">
        <title>rRNA introns, odd ribosomes, and small enigmatic genomes across a large radiation of phyla.</title>
        <authorList>
            <person name="Brown C.T."/>
            <person name="Hug L.A."/>
            <person name="Thomas B.C."/>
            <person name="Sharon I."/>
            <person name="Castelle C.J."/>
            <person name="Singh A."/>
            <person name="Wilkins M.J."/>
            <person name="Williams K.H."/>
            <person name="Banfield J.F."/>
        </authorList>
    </citation>
    <scope>NUCLEOTIDE SEQUENCE [LARGE SCALE GENOMIC DNA]</scope>
</reference>
<organism evidence="2 3">
    <name type="scientific">Candidatus Gottesmanbacteria bacterium GW2011_GWA2_42_18</name>
    <dbReference type="NCBI Taxonomy" id="1618442"/>
    <lineage>
        <taxon>Bacteria</taxon>
        <taxon>Candidatus Gottesmaniibacteriota</taxon>
    </lineage>
</organism>
<dbReference type="Pfam" id="PF14578">
    <property type="entry name" value="GTP_EFTU_D4"/>
    <property type="match status" value="1"/>
</dbReference>
<dbReference type="SUPFAM" id="SSF50447">
    <property type="entry name" value="Translation proteins"/>
    <property type="match status" value="1"/>
</dbReference>
<comment type="caution">
    <text evidence="2">The sequence shown here is derived from an EMBL/GenBank/DDBJ whole genome shotgun (WGS) entry which is preliminary data.</text>
</comment>
<keyword evidence="2" id="KW-0396">Initiation factor</keyword>
<evidence type="ECO:0000259" key="1">
    <source>
        <dbReference type="Pfam" id="PF14578"/>
    </source>
</evidence>
<accession>A0A0G0Z8E7</accession>
<dbReference type="Proteomes" id="UP000034320">
    <property type="component" value="Unassembled WGS sequence"/>
</dbReference>
<dbReference type="GO" id="GO:0005525">
    <property type="term" value="F:GTP binding"/>
    <property type="evidence" value="ECO:0007669"/>
    <property type="project" value="UniProtKB-KW"/>
</dbReference>
<feature type="domain" description="Elongation factor Tu-type" evidence="1">
    <location>
        <begin position="25"/>
        <end position="91"/>
    </location>
</feature>
<dbReference type="AlphaFoldDB" id="A0A0G0Z8E7"/>
<protein>
    <submittedName>
        <fullName evidence="2">Translation initiation factor IF-2</fullName>
    </submittedName>
</protein>
<dbReference type="EMBL" id="LCDD01000051">
    <property type="protein sequence ID" value="KKS44987.1"/>
    <property type="molecule type" value="Genomic_DNA"/>
</dbReference>
<evidence type="ECO:0000313" key="2">
    <source>
        <dbReference type="EMBL" id="KKS44987.1"/>
    </source>
</evidence>
<dbReference type="InterPro" id="IPR009000">
    <property type="entry name" value="Transl_B-barrel_sf"/>
</dbReference>
<dbReference type="InterPro" id="IPR029459">
    <property type="entry name" value="EFTU-type"/>
</dbReference>